<evidence type="ECO:0000256" key="2">
    <source>
        <dbReference type="ARBA" id="ARBA00022691"/>
    </source>
</evidence>
<dbReference type="GO" id="GO:0051536">
    <property type="term" value="F:iron-sulfur cluster binding"/>
    <property type="evidence" value="ECO:0007669"/>
    <property type="project" value="UniProtKB-KW"/>
</dbReference>
<name>A0A497XTR5_9AQUI</name>
<proteinExistence type="predicted"/>
<evidence type="ECO:0000256" key="1">
    <source>
        <dbReference type="ARBA" id="ARBA00001966"/>
    </source>
</evidence>
<dbReference type="Pfam" id="PF04055">
    <property type="entry name" value="Radical_SAM"/>
    <property type="match status" value="1"/>
</dbReference>
<comment type="caution">
    <text evidence="7">The sequence shown here is derived from an EMBL/GenBank/DDBJ whole genome shotgun (WGS) entry which is preliminary data.</text>
</comment>
<gene>
    <name evidence="7" type="ORF">BCF55_0581</name>
</gene>
<keyword evidence="7" id="KW-0670">Pyruvate</keyword>
<keyword evidence="2" id="KW-0949">S-adenosyl-L-methionine</keyword>
<evidence type="ECO:0000256" key="4">
    <source>
        <dbReference type="ARBA" id="ARBA00023004"/>
    </source>
</evidence>
<dbReference type="InterPro" id="IPR050377">
    <property type="entry name" value="Radical_SAM_PqqE_MftC-like"/>
</dbReference>
<dbReference type="Gene3D" id="3.20.20.70">
    <property type="entry name" value="Aldolase class I"/>
    <property type="match status" value="1"/>
</dbReference>
<keyword evidence="7" id="KW-0456">Lyase</keyword>
<dbReference type="Proteomes" id="UP000267841">
    <property type="component" value="Unassembled WGS sequence"/>
</dbReference>
<dbReference type="PANTHER" id="PTHR11228:SF27">
    <property type="entry name" value="GLYCYL-RADICAL ENZYME ACTIVATING ENZYME MJ1227-RELATED"/>
    <property type="match status" value="1"/>
</dbReference>
<comment type="cofactor">
    <cofactor evidence="1">
        <name>[4Fe-4S] cluster</name>
        <dbReference type="ChEBI" id="CHEBI:49883"/>
    </cofactor>
</comment>
<keyword evidence="8" id="KW-1185">Reference proteome</keyword>
<evidence type="ECO:0000256" key="5">
    <source>
        <dbReference type="ARBA" id="ARBA00023014"/>
    </source>
</evidence>
<reference evidence="7 8" key="1">
    <citation type="submission" date="2018-10" db="EMBL/GenBank/DDBJ databases">
        <title>Genomic Encyclopedia of Archaeal and Bacterial Type Strains, Phase II (KMG-II): from individual species to whole genera.</title>
        <authorList>
            <person name="Goeker M."/>
        </authorList>
    </citation>
    <scope>NUCLEOTIDE SEQUENCE [LARGE SCALE GENOMIC DNA]</scope>
    <source>
        <strain evidence="7 8">DSM 16510</strain>
    </source>
</reference>
<dbReference type="CDD" id="cd01335">
    <property type="entry name" value="Radical_SAM"/>
    <property type="match status" value="1"/>
</dbReference>
<keyword evidence="3" id="KW-0479">Metal-binding</keyword>
<dbReference type="OrthoDB" id="9782387at2"/>
<sequence>MRIGGIQRFTLIDFPGKVACIVFTQGCNFRCPYCYNRSLVLPEYFEEPIPEDVFFRFLRSRRGLLDGVVITGGEPTVQEDLLNFMENIKSMGFLVKLDTNGSHPEVVKEVIERELVDYIAMDVKAPLRKYKEVIRVEDFDVGNIVRSIHLLMDSGVDYEFRTTVVREQLTPEDILEIGKLIKGAKRYALQKFVVTDTLLNPSFKEKHTYTEEELERIAEGLREYIEEVKVR</sequence>
<dbReference type="SUPFAM" id="SSF102114">
    <property type="entry name" value="Radical SAM enzymes"/>
    <property type="match status" value="1"/>
</dbReference>
<keyword evidence="4" id="KW-0408">Iron</keyword>
<protein>
    <submittedName>
        <fullName evidence="7">Pyruvate formate lyase activating enzyme</fullName>
    </submittedName>
</protein>
<feature type="domain" description="Radical SAM core" evidence="6">
    <location>
        <begin position="13"/>
        <end position="231"/>
    </location>
</feature>
<dbReference type="AlphaFoldDB" id="A0A497XTR5"/>
<dbReference type="SFLD" id="SFLDG01094">
    <property type="entry name" value="Uncharacterised_Radical_SAM_Su"/>
    <property type="match status" value="1"/>
</dbReference>
<keyword evidence="5" id="KW-0411">Iron-sulfur</keyword>
<dbReference type="InterPro" id="IPR007197">
    <property type="entry name" value="rSAM"/>
</dbReference>
<dbReference type="NCBIfam" id="TIGR02495">
    <property type="entry name" value="NrdG2"/>
    <property type="match status" value="1"/>
</dbReference>
<dbReference type="EMBL" id="RCCJ01000001">
    <property type="protein sequence ID" value="RLJ70313.1"/>
    <property type="molecule type" value="Genomic_DNA"/>
</dbReference>
<dbReference type="RefSeq" id="WP_121009733.1">
    <property type="nucleotide sequence ID" value="NZ_RCCJ01000001.1"/>
</dbReference>
<dbReference type="InterPro" id="IPR013785">
    <property type="entry name" value="Aldolase_TIM"/>
</dbReference>
<dbReference type="GO" id="GO:0016829">
    <property type="term" value="F:lyase activity"/>
    <property type="evidence" value="ECO:0007669"/>
    <property type="project" value="UniProtKB-KW"/>
</dbReference>
<dbReference type="PROSITE" id="PS51918">
    <property type="entry name" value="RADICAL_SAM"/>
    <property type="match status" value="1"/>
</dbReference>
<evidence type="ECO:0000256" key="3">
    <source>
        <dbReference type="ARBA" id="ARBA00022723"/>
    </source>
</evidence>
<dbReference type="SFLD" id="SFLDS00029">
    <property type="entry name" value="Radical_SAM"/>
    <property type="match status" value="2"/>
</dbReference>
<dbReference type="InterPro" id="IPR012840">
    <property type="entry name" value="NrdG2"/>
</dbReference>
<evidence type="ECO:0000313" key="7">
    <source>
        <dbReference type="EMBL" id="RLJ70313.1"/>
    </source>
</evidence>
<organism evidence="7 8">
    <name type="scientific">Hydrogenivirga caldilitoris</name>
    <dbReference type="NCBI Taxonomy" id="246264"/>
    <lineage>
        <taxon>Bacteria</taxon>
        <taxon>Pseudomonadati</taxon>
        <taxon>Aquificota</taxon>
        <taxon>Aquificia</taxon>
        <taxon>Aquificales</taxon>
        <taxon>Aquificaceae</taxon>
        <taxon>Hydrogenivirga</taxon>
    </lineage>
</organism>
<dbReference type="PANTHER" id="PTHR11228">
    <property type="entry name" value="RADICAL SAM DOMAIN PROTEIN"/>
    <property type="match status" value="1"/>
</dbReference>
<evidence type="ECO:0000313" key="8">
    <source>
        <dbReference type="Proteomes" id="UP000267841"/>
    </source>
</evidence>
<dbReference type="GO" id="GO:0046872">
    <property type="term" value="F:metal ion binding"/>
    <property type="evidence" value="ECO:0007669"/>
    <property type="project" value="UniProtKB-KW"/>
</dbReference>
<dbReference type="SFLD" id="SFLDG01067">
    <property type="entry name" value="SPASM/twitch_domain_containing"/>
    <property type="match status" value="1"/>
</dbReference>
<evidence type="ECO:0000259" key="6">
    <source>
        <dbReference type="PROSITE" id="PS51918"/>
    </source>
</evidence>
<dbReference type="InterPro" id="IPR058240">
    <property type="entry name" value="rSAM_sf"/>
</dbReference>
<accession>A0A497XTR5</accession>